<dbReference type="GO" id="GO:0006281">
    <property type="term" value="P:DNA repair"/>
    <property type="evidence" value="ECO:0007669"/>
    <property type="project" value="UniProtKB-KW"/>
</dbReference>
<comment type="catalytic activity">
    <reaction evidence="15 16">
        <text>Couples ATP hydrolysis with the unwinding of duplex DNA by translocating in the 3'-5' direction.</text>
        <dbReference type="EC" id="5.6.2.4"/>
    </reaction>
</comment>
<feature type="domain" description="Helicase ATP-binding" evidence="19">
    <location>
        <begin position="1"/>
        <end position="156"/>
    </location>
</feature>
<evidence type="ECO:0000259" key="19">
    <source>
        <dbReference type="PROSITE" id="PS51192"/>
    </source>
</evidence>
<dbReference type="Pfam" id="PF00570">
    <property type="entry name" value="HRDC"/>
    <property type="match status" value="1"/>
</dbReference>
<evidence type="ECO:0000256" key="8">
    <source>
        <dbReference type="ARBA" id="ARBA00022806"/>
    </source>
</evidence>
<comment type="caution">
    <text evidence="21">The sequence shown here is derived from an EMBL/GenBank/DDBJ whole genome shotgun (WGS) entry which is preliminary data.</text>
</comment>
<accession>A0AA35WGQ6</accession>
<dbReference type="InterPro" id="IPR036390">
    <property type="entry name" value="WH_DNA-bd_sf"/>
</dbReference>
<evidence type="ECO:0000313" key="22">
    <source>
        <dbReference type="Proteomes" id="UP001174909"/>
    </source>
</evidence>
<comment type="cofactor">
    <cofactor evidence="1">
        <name>Mg(2+)</name>
        <dbReference type="ChEBI" id="CHEBI:18420"/>
    </cofactor>
</comment>
<evidence type="ECO:0000256" key="10">
    <source>
        <dbReference type="ARBA" id="ARBA00022840"/>
    </source>
</evidence>
<dbReference type="NCBIfam" id="TIGR00614">
    <property type="entry name" value="recQ_fam"/>
    <property type="match status" value="1"/>
</dbReference>
<evidence type="ECO:0000256" key="5">
    <source>
        <dbReference type="ARBA" id="ARBA00022741"/>
    </source>
</evidence>
<dbReference type="InterPro" id="IPR006293">
    <property type="entry name" value="DNA_helicase_ATP-dep_RecQ_bac"/>
</dbReference>
<keyword evidence="11" id="KW-0238">DNA-binding</keyword>
<dbReference type="GO" id="GO:0046872">
    <property type="term" value="F:metal ion binding"/>
    <property type="evidence" value="ECO:0007669"/>
    <property type="project" value="UniProtKB-KW"/>
</dbReference>
<evidence type="ECO:0000256" key="9">
    <source>
        <dbReference type="ARBA" id="ARBA00022833"/>
    </source>
</evidence>
<dbReference type="GO" id="GO:0043138">
    <property type="term" value="F:3'-5' DNA helicase activity"/>
    <property type="evidence" value="ECO:0007669"/>
    <property type="project" value="UniProtKB-EC"/>
</dbReference>
<dbReference type="InterPro" id="IPR011545">
    <property type="entry name" value="DEAD/DEAH_box_helicase_dom"/>
</dbReference>
<dbReference type="InterPro" id="IPR032284">
    <property type="entry name" value="RecQ_Zn-bd"/>
</dbReference>
<proteinExistence type="inferred from homology"/>
<dbReference type="InterPro" id="IPR001650">
    <property type="entry name" value="Helicase_C-like"/>
</dbReference>
<dbReference type="SMART" id="SM00490">
    <property type="entry name" value="HELICc"/>
    <property type="match status" value="1"/>
</dbReference>
<evidence type="ECO:0000256" key="1">
    <source>
        <dbReference type="ARBA" id="ARBA00001946"/>
    </source>
</evidence>
<dbReference type="PROSITE" id="PS51192">
    <property type="entry name" value="HELICASE_ATP_BIND_1"/>
    <property type="match status" value="1"/>
</dbReference>
<feature type="region of interest" description="Disordered" evidence="17">
    <location>
        <begin position="466"/>
        <end position="498"/>
    </location>
</feature>
<comment type="catalytic activity">
    <reaction evidence="16">
        <text>ATP + H2O = ADP + phosphate + H(+)</text>
        <dbReference type="Rhea" id="RHEA:13065"/>
        <dbReference type="ChEBI" id="CHEBI:15377"/>
        <dbReference type="ChEBI" id="CHEBI:15378"/>
        <dbReference type="ChEBI" id="CHEBI:30616"/>
        <dbReference type="ChEBI" id="CHEBI:43474"/>
        <dbReference type="ChEBI" id="CHEBI:456216"/>
    </reaction>
</comment>
<dbReference type="Gene3D" id="3.40.50.300">
    <property type="entry name" value="P-loop containing nucleotide triphosphate hydrolases"/>
    <property type="match status" value="2"/>
</dbReference>
<dbReference type="InterPro" id="IPR018982">
    <property type="entry name" value="RQC_domain"/>
</dbReference>
<dbReference type="PANTHER" id="PTHR13710">
    <property type="entry name" value="DNA HELICASE RECQ FAMILY MEMBER"/>
    <property type="match status" value="1"/>
</dbReference>
<dbReference type="InterPro" id="IPR036388">
    <property type="entry name" value="WH-like_DNA-bd_sf"/>
</dbReference>
<evidence type="ECO:0000313" key="21">
    <source>
        <dbReference type="EMBL" id="CAI8012972.1"/>
    </source>
</evidence>
<dbReference type="Pfam" id="PF09382">
    <property type="entry name" value="RQC"/>
    <property type="match status" value="1"/>
</dbReference>
<dbReference type="GO" id="GO:0030894">
    <property type="term" value="C:replisome"/>
    <property type="evidence" value="ECO:0007669"/>
    <property type="project" value="TreeGrafter"/>
</dbReference>
<evidence type="ECO:0000256" key="17">
    <source>
        <dbReference type="SAM" id="MobiDB-lite"/>
    </source>
</evidence>
<dbReference type="InterPro" id="IPR004589">
    <property type="entry name" value="DNA_helicase_ATP-dep_RecQ"/>
</dbReference>
<dbReference type="GO" id="GO:0005737">
    <property type="term" value="C:cytoplasm"/>
    <property type="evidence" value="ECO:0007669"/>
    <property type="project" value="TreeGrafter"/>
</dbReference>
<keyword evidence="5 16" id="KW-0547">Nucleotide-binding</keyword>
<dbReference type="Gene3D" id="1.10.150.80">
    <property type="entry name" value="HRDC domain"/>
    <property type="match status" value="1"/>
</dbReference>
<dbReference type="PROSITE" id="PS51194">
    <property type="entry name" value="HELICASE_CTER"/>
    <property type="match status" value="1"/>
</dbReference>
<comment type="cofactor">
    <cofactor evidence="2">
        <name>Zn(2+)</name>
        <dbReference type="ChEBI" id="CHEBI:29105"/>
    </cofactor>
</comment>
<dbReference type="CDD" id="cd18794">
    <property type="entry name" value="SF2_C_RecQ"/>
    <property type="match status" value="1"/>
</dbReference>
<evidence type="ECO:0000259" key="20">
    <source>
        <dbReference type="PROSITE" id="PS51194"/>
    </source>
</evidence>
<keyword evidence="8 16" id="KW-0347">Helicase</keyword>
<dbReference type="SUPFAM" id="SSF52540">
    <property type="entry name" value="P-loop containing nucleoside triphosphate hydrolases"/>
    <property type="match status" value="1"/>
</dbReference>
<dbReference type="NCBIfam" id="TIGR01389">
    <property type="entry name" value="recQ"/>
    <property type="match status" value="1"/>
</dbReference>
<dbReference type="FunFam" id="3.40.50.300:FF:001389">
    <property type="entry name" value="ATP-dependent DNA helicase RecQ"/>
    <property type="match status" value="1"/>
</dbReference>
<dbReference type="InterPro" id="IPR044876">
    <property type="entry name" value="HRDC_dom_sf"/>
</dbReference>
<dbReference type="GO" id="GO:0006260">
    <property type="term" value="P:DNA replication"/>
    <property type="evidence" value="ECO:0007669"/>
    <property type="project" value="InterPro"/>
</dbReference>
<dbReference type="GO" id="GO:0003677">
    <property type="term" value="F:DNA binding"/>
    <property type="evidence" value="ECO:0007669"/>
    <property type="project" value="UniProtKB-KW"/>
</dbReference>
<dbReference type="InterPro" id="IPR014001">
    <property type="entry name" value="Helicase_ATP-bd"/>
</dbReference>
<dbReference type="SMART" id="SM00956">
    <property type="entry name" value="RQC"/>
    <property type="match status" value="1"/>
</dbReference>
<dbReference type="EC" id="5.6.2.4" evidence="16"/>
<keyword evidence="12" id="KW-0233">DNA recombination</keyword>
<dbReference type="SUPFAM" id="SSF47819">
    <property type="entry name" value="HRDC-like"/>
    <property type="match status" value="1"/>
</dbReference>
<dbReference type="GO" id="GO:0006310">
    <property type="term" value="P:DNA recombination"/>
    <property type="evidence" value="ECO:0007669"/>
    <property type="project" value="UniProtKB-KW"/>
</dbReference>
<evidence type="ECO:0000256" key="16">
    <source>
        <dbReference type="RuleBase" id="RU364117"/>
    </source>
</evidence>
<evidence type="ECO:0000256" key="14">
    <source>
        <dbReference type="ARBA" id="ARBA00023235"/>
    </source>
</evidence>
<keyword evidence="22" id="KW-1185">Reference proteome</keyword>
<comment type="similarity">
    <text evidence="3 16">Belongs to the helicase family. RecQ subfamily.</text>
</comment>
<dbReference type="Proteomes" id="UP001174909">
    <property type="component" value="Unassembled WGS sequence"/>
</dbReference>
<name>A0AA35WGQ6_GEOBA</name>
<gene>
    <name evidence="21" type="ORF">GBAR_LOCUS8275</name>
</gene>
<organism evidence="21 22">
    <name type="scientific">Geodia barretti</name>
    <name type="common">Barrett's horny sponge</name>
    <dbReference type="NCBI Taxonomy" id="519541"/>
    <lineage>
        <taxon>Eukaryota</taxon>
        <taxon>Metazoa</taxon>
        <taxon>Porifera</taxon>
        <taxon>Demospongiae</taxon>
        <taxon>Heteroscleromorpha</taxon>
        <taxon>Tetractinellida</taxon>
        <taxon>Astrophorina</taxon>
        <taxon>Geodiidae</taxon>
        <taxon>Geodia</taxon>
    </lineage>
</organism>
<dbReference type="Gene3D" id="1.10.10.10">
    <property type="entry name" value="Winged helix-like DNA-binding domain superfamily/Winged helix DNA-binding domain"/>
    <property type="match status" value="1"/>
</dbReference>
<keyword evidence="7 16" id="KW-0378">Hydrolase</keyword>
<comment type="subcellular location">
    <subcellularLocation>
        <location evidence="16">Nucleus</location>
    </subcellularLocation>
</comment>
<evidence type="ECO:0000256" key="6">
    <source>
        <dbReference type="ARBA" id="ARBA00022763"/>
    </source>
</evidence>
<dbReference type="GO" id="GO:0009378">
    <property type="term" value="F:four-way junction helicase activity"/>
    <property type="evidence" value="ECO:0007669"/>
    <property type="project" value="TreeGrafter"/>
</dbReference>
<feature type="domain" description="Helicase C-terminal" evidence="20">
    <location>
        <begin position="177"/>
        <end position="325"/>
    </location>
</feature>
<evidence type="ECO:0000256" key="12">
    <source>
        <dbReference type="ARBA" id="ARBA00023172"/>
    </source>
</evidence>
<keyword evidence="10 16" id="KW-0067">ATP-binding</keyword>
<evidence type="ECO:0000256" key="13">
    <source>
        <dbReference type="ARBA" id="ARBA00023204"/>
    </source>
</evidence>
<evidence type="ECO:0000256" key="11">
    <source>
        <dbReference type="ARBA" id="ARBA00023125"/>
    </source>
</evidence>
<sequence length="638" mass="69224">MPTGGGKSLCYQLPALATGGLTLVISPLIALMKDQVDGLRSNGIAAEFLNSTLDNRTAAEVERSAQAGVVRLLYAAPERVSMPGFRRFLGTLDLRMIAIDEAHCISEWGHDFRPDYRQLAELRELFPQTPIMALTATATERVRRDIVAQLGLDGCAEFVSGFDRSNLTYNVKPGAGSWETLLALLDERKGQSAIVYCFSRKDTEELAARLTSDGHPAVAYHAGLAADTRRRTQERFIDGEVPIVAATIAFGMGIDKPDIRLVVHHALPKSIEGYYQETGRAGRDGLPSECVLFFNEGDRAKQEYFIRGMTGEARAVADRQLQQMVDYCRLNTCRRGYLLGYFGDAMAGGSCGNCDVCLAERQSVDVTVVAQKLLSAVMRTGERFGVAHVSDVLLGRNIKRIRELEHDKLSVFGIVDDYDRDGLRLIADGLVERGLIGRADGQYPTLGVTTDGREWLRKRGSLTLDLRVDEPPPQRETSGEPNAGKERTAGKTRGGANTPDAALFEQLRALRRSLADAEGVPAFVVFGDITLNGLAAAKPIHSRDMLAVSGVGPTKLDKYGEAFMAVIREYVGSMTLAAGENASGRPVNGGASVASTRRPAGDASVRELGDTHQLTRRLLQQGLTVAEIVAQRGLSQGR</sequence>
<keyword evidence="4" id="KW-0479">Metal-binding</keyword>
<dbReference type="SMART" id="SM00487">
    <property type="entry name" value="DEXDc"/>
    <property type="match status" value="1"/>
</dbReference>
<dbReference type="CDD" id="cd17920">
    <property type="entry name" value="DEXHc_RecQ"/>
    <property type="match status" value="1"/>
</dbReference>
<dbReference type="InterPro" id="IPR002121">
    <property type="entry name" value="HRDC_dom"/>
</dbReference>
<dbReference type="InterPro" id="IPR027417">
    <property type="entry name" value="P-loop_NTPase"/>
</dbReference>
<evidence type="ECO:0000256" key="7">
    <source>
        <dbReference type="ARBA" id="ARBA00022801"/>
    </source>
</evidence>
<dbReference type="SUPFAM" id="SSF46785">
    <property type="entry name" value="Winged helix' DNA-binding domain"/>
    <property type="match status" value="1"/>
</dbReference>
<dbReference type="GO" id="GO:0016787">
    <property type="term" value="F:hydrolase activity"/>
    <property type="evidence" value="ECO:0007669"/>
    <property type="project" value="UniProtKB-KW"/>
</dbReference>
<dbReference type="Pfam" id="PF16124">
    <property type="entry name" value="RecQ_Zn_bind"/>
    <property type="match status" value="1"/>
</dbReference>
<dbReference type="SMART" id="SM00341">
    <property type="entry name" value="HRDC"/>
    <property type="match status" value="1"/>
</dbReference>
<dbReference type="AlphaFoldDB" id="A0AA35WGQ6"/>
<dbReference type="PROSITE" id="PS50967">
    <property type="entry name" value="HRDC"/>
    <property type="match status" value="1"/>
</dbReference>
<feature type="domain" description="HRDC" evidence="18">
    <location>
        <begin position="497"/>
        <end position="577"/>
    </location>
</feature>
<keyword evidence="6" id="KW-0227">DNA damage</keyword>
<evidence type="ECO:0000256" key="4">
    <source>
        <dbReference type="ARBA" id="ARBA00022723"/>
    </source>
</evidence>
<keyword evidence="14" id="KW-0413">Isomerase</keyword>
<keyword evidence="16" id="KW-0539">Nucleus</keyword>
<evidence type="ECO:0000256" key="2">
    <source>
        <dbReference type="ARBA" id="ARBA00001947"/>
    </source>
</evidence>
<evidence type="ECO:0000256" key="3">
    <source>
        <dbReference type="ARBA" id="ARBA00005446"/>
    </source>
</evidence>
<dbReference type="Pfam" id="PF00271">
    <property type="entry name" value="Helicase_C"/>
    <property type="match status" value="1"/>
</dbReference>
<dbReference type="EMBL" id="CASHTH010001226">
    <property type="protein sequence ID" value="CAI8012972.1"/>
    <property type="molecule type" value="Genomic_DNA"/>
</dbReference>
<feature type="region of interest" description="Disordered" evidence="17">
    <location>
        <begin position="584"/>
        <end position="604"/>
    </location>
</feature>
<evidence type="ECO:0000256" key="15">
    <source>
        <dbReference type="ARBA" id="ARBA00034617"/>
    </source>
</evidence>
<dbReference type="Pfam" id="PF00270">
    <property type="entry name" value="DEAD"/>
    <property type="match status" value="1"/>
</dbReference>
<keyword evidence="13" id="KW-0234">DNA repair</keyword>
<reference evidence="21" key="1">
    <citation type="submission" date="2023-03" db="EMBL/GenBank/DDBJ databases">
        <authorList>
            <person name="Steffen K."/>
            <person name="Cardenas P."/>
        </authorList>
    </citation>
    <scope>NUCLEOTIDE SEQUENCE</scope>
</reference>
<keyword evidence="9" id="KW-0862">Zinc</keyword>
<protein>
    <recommendedName>
        <fullName evidence="16">ATP-dependent DNA helicase</fullName>
        <ecNumber evidence="16">5.6.2.4</ecNumber>
    </recommendedName>
</protein>
<dbReference type="GO" id="GO:0005634">
    <property type="term" value="C:nucleus"/>
    <property type="evidence" value="ECO:0007669"/>
    <property type="project" value="UniProtKB-SubCell"/>
</dbReference>
<evidence type="ECO:0000259" key="18">
    <source>
        <dbReference type="PROSITE" id="PS50967"/>
    </source>
</evidence>
<dbReference type="InterPro" id="IPR010997">
    <property type="entry name" value="HRDC-like_sf"/>
</dbReference>
<dbReference type="GO" id="GO:0005524">
    <property type="term" value="F:ATP binding"/>
    <property type="evidence" value="ECO:0007669"/>
    <property type="project" value="UniProtKB-KW"/>
</dbReference>
<dbReference type="PANTHER" id="PTHR13710:SF105">
    <property type="entry name" value="ATP-DEPENDENT DNA HELICASE Q1"/>
    <property type="match status" value="1"/>
</dbReference>